<dbReference type="CDD" id="cd11648">
    <property type="entry name" value="RsmI"/>
    <property type="match status" value="1"/>
</dbReference>
<evidence type="ECO:0000256" key="5">
    <source>
        <dbReference type="ARBA" id="ARBA00022691"/>
    </source>
</evidence>
<evidence type="ECO:0000313" key="8">
    <source>
        <dbReference type="EMBL" id="PQL18841.1"/>
    </source>
</evidence>
<keyword evidence="2 6" id="KW-0698">rRNA processing</keyword>
<dbReference type="PROSITE" id="PS01296">
    <property type="entry name" value="RSMI"/>
    <property type="match status" value="1"/>
</dbReference>
<protein>
    <recommendedName>
        <fullName evidence="6">Ribosomal RNA small subunit methyltransferase I</fullName>
        <ecNumber evidence="6">2.1.1.198</ecNumber>
    </recommendedName>
    <alternativeName>
        <fullName evidence="6">16S rRNA 2'-O-ribose C1402 methyltransferase</fullName>
    </alternativeName>
    <alternativeName>
        <fullName evidence="6">rRNA (cytidine-2'-O-)-methyltransferase RsmI</fullName>
    </alternativeName>
</protein>
<dbReference type="Pfam" id="PF00590">
    <property type="entry name" value="TP_methylase"/>
    <property type="match status" value="1"/>
</dbReference>
<dbReference type="InterPro" id="IPR035996">
    <property type="entry name" value="4pyrrol_Methylase_sf"/>
</dbReference>
<reference evidence="8 9" key="1">
    <citation type="submission" date="2018-01" db="EMBL/GenBank/DDBJ databases">
        <title>Draft genome sequences of clinical isolates and type strains of oral Veillonella including Veillonella infantum sp., nov.</title>
        <authorList>
            <person name="Mashima I."/>
            <person name="Liao Y.-C."/>
            <person name="Sabharwal A."/>
            <person name="Haase E.M."/>
            <person name="Nakazawa F."/>
            <person name="Scannapieco F.A."/>
        </authorList>
    </citation>
    <scope>NUCLEOTIDE SEQUENCE [LARGE SCALE GENOMIC DNA]</scope>
    <source>
        <strain evidence="8 9">JCM 15641</strain>
    </source>
</reference>
<proteinExistence type="inferred from homology"/>
<dbReference type="InterPro" id="IPR014776">
    <property type="entry name" value="4pyrrole_Mease_sub2"/>
</dbReference>
<name>A0A2S7Z6G3_9FIRM</name>
<dbReference type="RefSeq" id="WP_105090983.1">
    <property type="nucleotide sequence ID" value="NZ_PPDB01000007.1"/>
</dbReference>
<dbReference type="SUPFAM" id="SSF53790">
    <property type="entry name" value="Tetrapyrrole methylase"/>
    <property type="match status" value="1"/>
</dbReference>
<dbReference type="STRING" id="1298594.GCA_001312465_02720"/>
<keyword evidence="1 6" id="KW-0963">Cytoplasm</keyword>
<dbReference type="InterPro" id="IPR014777">
    <property type="entry name" value="4pyrrole_Mease_sub1"/>
</dbReference>
<evidence type="ECO:0000256" key="2">
    <source>
        <dbReference type="ARBA" id="ARBA00022552"/>
    </source>
</evidence>
<feature type="domain" description="Tetrapyrrole methylase" evidence="7">
    <location>
        <begin position="8"/>
        <end position="207"/>
    </location>
</feature>
<keyword evidence="5 6" id="KW-0949">S-adenosyl-L-methionine</keyword>
<dbReference type="PIRSF" id="PIRSF005917">
    <property type="entry name" value="MTase_YraL"/>
    <property type="match status" value="1"/>
</dbReference>
<comment type="subcellular location">
    <subcellularLocation>
        <location evidence="6">Cytoplasm</location>
    </subcellularLocation>
</comment>
<organism evidence="8 9">
    <name type="scientific">Veillonella denticariosi JCM 15641</name>
    <dbReference type="NCBI Taxonomy" id="1298594"/>
    <lineage>
        <taxon>Bacteria</taxon>
        <taxon>Bacillati</taxon>
        <taxon>Bacillota</taxon>
        <taxon>Negativicutes</taxon>
        <taxon>Veillonellales</taxon>
        <taxon>Veillonellaceae</taxon>
        <taxon>Veillonella</taxon>
    </lineage>
</organism>
<dbReference type="NCBIfam" id="TIGR00096">
    <property type="entry name" value="16S rRNA (cytidine(1402)-2'-O)-methyltransferase"/>
    <property type="match status" value="1"/>
</dbReference>
<keyword evidence="3 6" id="KW-0489">Methyltransferase</keyword>
<comment type="function">
    <text evidence="6">Catalyzes the 2'-O-methylation of the ribose of cytidine 1402 (C1402) in 16S rRNA.</text>
</comment>
<keyword evidence="9" id="KW-1185">Reference proteome</keyword>
<evidence type="ECO:0000313" key="9">
    <source>
        <dbReference type="Proteomes" id="UP000237916"/>
    </source>
</evidence>
<sequence length="282" mass="31261">MSDNRQGTLYLVPTPIGNLEDMTYRAVRILGEVDAIAAEDTRHTGILLKHFDIRKPLISYHEHNKEEKGAYIIAMLSEGRSVACVSDAGMPAISDPGADLAVKAISEGITVVPLPGPNAALTALIASGLDTRQFTFVGFLPKREKHRGEVLRELSQVKGTLLFYEAPHRLQEVLQDMYDAFGNRSITVARELTKKFETFVRTDLQSLVENLEQLTYKGEFVLVVSGADTVETEDTDISEAPVSYADAVKELIGKGVPKKEAIRQVAKRFNVSRRDVYNIVER</sequence>
<comment type="caution">
    <text evidence="8">The sequence shown here is derived from an EMBL/GenBank/DDBJ whole genome shotgun (WGS) entry which is preliminary data.</text>
</comment>
<evidence type="ECO:0000256" key="6">
    <source>
        <dbReference type="HAMAP-Rule" id="MF_01877"/>
    </source>
</evidence>
<evidence type="ECO:0000256" key="3">
    <source>
        <dbReference type="ARBA" id="ARBA00022603"/>
    </source>
</evidence>
<comment type="similarity">
    <text evidence="6">Belongs to the methyltransferase superfamily. RsmI family.</text>
</comment>
<dbReference type="Gene3D" id="3.40.1010.10">
    <property type="entry name" value="Cobalt-precorrin-4 Transmethylase, Domain 1"/>
    <property type="match status" value="1"/>
</dbReference>
<dbReference type="Gene3D" id="3.30.950.10">
    <property type="entry name" value="Methyltransferase, Cobalt-precorrin-4 Transmethylase, Domain 2"/>
    <property type="match status" value="1"/>
</dbReference>
<dbReference type="PANTHER" id="PTHR46111">
    <property type="entry name" value="RIBOSOMAL RNA SMALL SUBUNIT METHYLTRANSFERASE I"/>
    <property type="match status" value="1"/>
</dbReference>
<dbReference type="HAMAP" id="MF_01877">
    <property type="entry name" value="16SrRNA_methyltr_I"/>
    <property type="match status" value="1"/>
</dbReference>
<gene>
    <name evidence="6 8" type="primary">rsmI</name>
    <name evidence="8" type="ORF">VEHSUH05_05565</name>
</gene>
<dbReference type="InterPro" id="IPR018063">
    <property type="entry name" value="SAM_MeTrfase_RsmI_CS"/>
</dbReference>
<dbReference type="InterPro" id="IPR008189">
    <property type="entry name" value="rRNA_ssu_MeTfrase_I"/>
</dbReference>
<dbReference type="Proteomes" id="UP000237916">
    <property type="component" value="Unassembled WGS sequence"/>
</dbReference>
<accession>A0A2S7Z6G3</accession>
<keyword evidence="4 6" id="KW-0808">Transferase</keyword>
<dbReference type="EC" id="2.1.1.198" evidence="6"/>
<dbReference type="PANTHER" id="PTHR46111:SF1">
    <property type="entry name" value="RIBOSOMAL RNA SMALL SUBUNIT METHYLTRANSFERASE I"/>
    <property type="match status" value="1"/>
</dbReference>
<dbReference type="GO" id="GO:0005737">
    <property type="term" value="C:cytoplasm"/>
    <property type="evidence" value="ECO:0007669"/>
    <property type="project" value="UniProtKB-SubCell"/>
</dbReference>
<dbReference type="GO" id="GO:0070677">
    <property type="term" value="F:rRNA (cytosine-2'-O-)-methyltransferase activity"/>
    <property type="evidence" value="ECO:0007669"/>
    <property type="project" value="UniProtKB-UniRule"/>
</dbReference>
<dbReference type="InterPro" id="IPR000878">
    <property type="entry name" value="4pyrrol_Mease"/>
</dbReference>
<dbReference type="FunFam" id="3.40.1010.10:FF:000002">
    <property type="entry name" value="Ribosomal RNA small subunit methyltransferase I"/>
    <property type="match status" value="1"/>
</dbReference>
<comment type="catalytic activity">
    <reaction evidence="6">
        <text>cytidine(1402) in 16S rRNA + S-adenosyl-L-methionine = 2'-O-methylcytidine(1402) in 16S rRNA + S-adenosyl-L-homocysteine + H(+)</text>
        <dbReference type="Rhea" id="RHEA:42924"/>
        <dbReference type="Rhea" id="RHEA-COMP:10285"/>
        <dbReference type="Rhea" id="RHEA-COMP:10286"/>
        <dbReference type="ChEBI" id="CHEBI:15378"/>
        <dbReference type="ChEBI" id="CHEBI:57856"/>
        <dbReference type="ChEBI" id="CHEBI:59789"/>
        <dbReference type="ChEBI" id="CHEBI:74495"/>
        <dbReference type="ChEBI" id="CHEBI:82748"/>
        <dbReference type="EC" id="2.1.1.198"/>
    </reaction>
</comment>
<evidence type="ECO:0000256" key="1">
    <source>
        <dbReference type="ARBA" id="ARBA00022490"/>
    </source>
</evidence>
<dbReference type="AlphaFoldDB" id="A0A2S7Z6G3"/>
<evidence type="ECO:0000259" key="7">
    <source>
        <dbReference type="Pfam" id="PF00590"/>
    </source>
</evidence>
<dbReference type="EMBL" id="PPDB01000007">
    <property type="protein sequence ID" value="PQL18841.1"/>
    <property type="molecule type" value="Genomic_DNA"/>
</dbReference>
<dbReference type="OrthoDB" id="9809084at2"/>
<dbReference type="FunFam" id="3.30.950.10:FF:000002">
    <property type="entry name" value="Ribosomal RNA small subunit methyltransferase I"/>
    <property type="match status" value="1"/>
</dbReference>
<evidence type="ECO:0000256" key="4">
    <source>
        <dbReference type="ARBA" id="ARBA00022679"/>
    </source>
</evidence>